<feature type="transmembrane region" description="Helical" evidence="1">
    <location>
        <begin position="226"/>
        <end position="251"/>
    </location>
</feature>
<evidence type="ECO:0000313" key="2">
    <source>
        <dbReference type="EMBL" id="KAJ9607169.1"/>
    </source>
</evidence>
<accession>A0AA38X5S4</accession>
<sequence>MVKVARFFLSPLSLIIRTELCIVGAFVLSIIALCAGRWPGPIEGFAILTVDSSSLANATSPGALPINDWYDAHYLSICTGMWNHHTASMGKNHSTTVCWLQSTGYTFSIANFVGNKDAQQAILDHQPPLKTMVPFVLLVLSIVSMGISIVAFLHGVIMMVRHEKTPDAVMRGVPLLLLRIAFSACIATNVFKMISSAKITVSASKSSGTFDIFPGKNLHAWRHDGFLVITWVSVGLVWIAIGLMVVAAFRLAPMLKKQERQVAGADRRWYRL</sequence>
<keyword evidence="1" id="KW-1133">Transmembrane helix</keyword>
<feature type="transmembrane region" description="Helical" evidence="1">
    <location>
        <begin position="135"/>
        <end position="160"/>
    </location>
</feature>
<feature type="transmembrane region" description="Helical" evidence="1">
    <location>
        <begin position="172"/>
        <end position="191"/>
    </location>
</feature>
<gene>
    <name evidence="2" type="ORF">H2200_008241</name>
</gene>
<dbReference type="AlphaFoldDB" id="A0AA38X5S4"/>
<protein>
    <submittedName>
        <fullName evidence="2">Uncharacterized protein</fullName>
    </submittedName>
</protein>
<evidence type="ECO:0000256" key="1">
    <source>
        <dbReference type="SAM" id="Phobius"/>
    </source>
</evidence>
<proteinExistence type="predicted"/>
<comment type="caution">
    <text evidence="2">The sequence shown here is derived from an EMBL/GenBank/DDBJ whole genome shotgun (WGS) entry which is preliminary data.</text>
</comment>
<evidence type="ECO:0000313" key="3">
    <source>
        <dbReference type="Proteomes" id="UP001172673"/>
    </source>
</evidence>
<dbReference type="Proteomes" id="UP001172673">
    <property type="component" value="Unassembled WGS sequence"/>
</dbReference>
<organism evidence="2 3">
    <name type="scientific">Cladophialophora chaetospira</name>
    <dbReference type="NCBI Taxonomy" id="386627"/>
    <lineage>
        <taxon>Eukaryota</taxon>
        <taxon>Fungi</taxon>
        <taxon>Dikarya</taxon>
        <taxon>Ascomycota</taxon>
        <taxon>Pezizomycotina</taxon>
        <taxon>Eurotiomycetes</taxon>
        <taxon>Chaetothyriomycetidae</taxon>
        <taxon>Chaetothyriales</taxon>
        <taxon>Herpotrichiellaceae</taxon>
        <taxon>Cladophialophora</taxon>
    </lineage>
</organism>
<keyword evidence="1" id="KW-0812">Transmembrane</keyword>
<keyword evidence="1" id="KW-0472">Membrane</keyword>
<name>A0AA38X5S4_9EURO</name>
<dbReference type="EMBL" id="JAPDRK010000012">
    <property type="protein sequence ID" value="KAJ9607169.1"/>
    <property type="molecule type" value="Genomic_DNA"/>
</dbReference>
<feature type="transmembrane region" description="Helical" evidence="1">
    <location>
        <begin position="20"/>
        <end position="38"/>
    </location>
</feature>
<reference evidence="2" key="1">
    <citation type="submission" date="2022-10" db="EMBL/GenBank/DDBJ databases">
        <title>Culturing micro-colonial fungi from biological soil crusts in the Mojave desert and describing Neophaeococcomyces mojavensis, and introducing the new genera and species Taxawa tesnikishii.</title>
        <authorList>
            <person name="Kurbessoian T."/>
            <person name="Stajich J.E."/>
        </authorList>
    </citation>
    <scope>NUCLEOTIDE SEQUENCE</scope>
    <source>
        <strain evidence="2">TK_41</strain>
    </source>
</reference>
<keyword evidence="3" id="KW-1185">Reference proteome</keyword>